<dbReference type="GO" id="GO:0005524">
    <property type="term" value="F:ATP binding"/>
    <property type="evidence" value="ECO:0007669"/>
    <property type="project" value="UniProtKB-KW"/>
</dbReference>
<evidence type="ECO:0000256" key="9">
    <source>
        <dbReference type="ARBA" id="ARBA00023012"/>
    </source>
</evidence>
<keyword evidence="8 11" id="KW-1133">Transmembrane helix</keyword>
<evidence type="ECO:0000256" key="7">
    <source>
        <dbReference type="ARBA" id="ARBA00022840"/>
    </source>
</evidence>
<organism evidence="13">
    <name type="scientific">freshwater metagenome</name>
    <dbReference type="NCBI Taxonomy" id="449393"/>
    <lineage>
        <taxon>unclassified sequences</taxon>
        <taxon>metagenomes</taxon>
        <taxon>ecological metagenomes</taxon>
    </lineage>
</organism>
<evidence type="ECO:0000256" key="5">
    <source>
        <dbReference type="ARBA" id="ARBA00022741"/>
    </source>
</evidence>
<dbReference type="Pfam" id="PF02518">
    <property type="entry name" value="HATPase_c"/>
    <property type="match status" value="1"/>
</dbReference>
<dbReference type="Gene3D" id="3.30.565.10">
    <property type="entry name" value="Histidine kinase-like ATPase, C-terminal domain"/>
    <property type="match status" value="1"/>
</dbReference>
<dbReference type="Gene3D" id="3.40.50.620">
    <property type="entry name" value="HUPs"/>
    <property type="match status" value="1"/>
</dbReference>
<evidence type="ECO:0000256" key="10">
    <source>
        <dbReference type="ARBA" id="ARBA00023136"/>
    </source>
</evidence>
<dbReference type="InterPro" id="IPR036890">
    <property type="entry name" value="HATPase_C_sf"/>
</dbReference>
<dbReference type="SUPFAM" id="SSF47384">
    <property type="entry name" value="Homodimeric domain of signal transducing histidine kinase"/>
    <property type="match status" value="1"/>
</dbReference>
<keyword evidence="9" id="KW-0902">Two-component regulatory system</keyword>
<reference evidence="13" key="1">
    <citation type="submission" date="2020-05" db="EMBL/GenBank/DDBJ databases">
        <authorList>
            <person name="Chiriac C."/>
            <person name="Salcher M."/>
            <person name="Ghai R."/>
            <person name="Kavagutti S V."/>
        </authorList>
    </citation>
    <scope>NUCLEOTIDE SEQUENCE</scope>
</reference>
<dbReference type="AlphaFoldDB" id="A0A6J6G882"/>
<dbReference type="Pfam" id="PF13493">
    <property type="entry name" value="DUF4118"/>
    <property type="match status" value="1"/>
</dbReference>
<name>A0A6J6G882_9ZZZZ</name>
<evidence type="ECO:0000256" key="11">
    <source>
        <dbReference type="SAM" id="Phobius"/>
    </source>
</evidence>
<dbReference type="SMART" id="SM00388">
    <property type="entry name" value="HisKA"/>
    <property type="match status" value="1"/>
</dbReference>
<dbReference type="Pfam" id="PF02702">
    <property type="entry name" value="KdpD"/>
    <property type="match status" value="1"/>
</dbReference>
<evidence type="ECO:0000313" key="13">
    <source>
        <dbReference type="EMBL" id="CAB4597377.1"/>
    </source>
</evidence>
<dbReference type="GO" id="GO:0005886">
    <property type="term" value="C:plasma membrane"/>
    <property type="evidence" value="ECO:0007669"/>
    <property type="project" value="TreeGrafter"/>
</dbReference>
<dbReference type="SUPFAM" id="SSF52402">
    <property type="entry name" value="Adenine nucleotide alpha hydrolases-like"/>
    <property type="match status" value="1"/>
</dbReference>
<keyword evidence="5" id="KW-0547">Nucleotide-binding</keyword>
<dbReference type="PRINTS" id="PR00344">
    <property type="entry name" value="BCTRLSENSOR"/>
</dbReference>
<keyword evidence="2" id="KW-0597">Phosphoprotein</keyword>
<dbReference type="InterPro" id="IPR004358">
    <property type="entry name" value="Sig_transdc_His_kin-like_C"/>
</dbReference>
<dbReference type="SMART" id="SM00387">
    <property type="entry name" value="HATPase_c"/>
    <property type="match status" value="1"/>
</dbReference>
<accession>A0A6J6G882</accession>
<feature type="transmembrane region" description="Helical" evidence="11">
    <location>
        <begin position="433"/>
        <end position="451"/>
    </location>
</feature>
<dbReference type="CDD" id="cd00082">
    <property type="entry name" value="HisKA"/>
    <property type="match status" value="1"/>
</dbReference>
<evidence type="ECO:0000256" key="2">
    <source>
        <dbReference type="ARBA" id="ARBA00022553"/>
    </source>
</evidence>
<evidence type="ECO:0000256" key="8">
    <source>
        <dbReference type="ARBA" id="ARBA00022989"/>
    </source>
</evidence>
<feature type="transmembrane region" description="Helical" evidence="11">
    <location>
        <begin position="386"/>
        <end position="413"/>
    </location>
</feature>
<evidence type="ECO:0000256" key="3">
    <source>
        <dbReference type="ARBA" id="ARBA00022679"/>
    </source>
</evidence>
<sequence length="808" mass="88321">MKLGRLRVYIGAAMGVGTTYAMLDEALRRKTRGTQVTIGWVDTHSRANTLEILKKVADGQVGPETLDVAWIIAQGPDVVLVDDLGRESGNRFHWEYVEEILQSGIDVIATLNVQHIASLAEPVTEIIGMQPDGRVPDDFLSRASQIEIVDITPQAIRRRLAHGNVFVSTDHNPKDSEIFNSDSFSQLRLLLIQWMNSLLIRENAQNASSREVIVVALGQGEQSLQLLRRGARLAHQSNSQLIGLHVTAPGQPSVQETRSARKQLTEELGGRYVEISSSDMPGAIITFAESENASQIVIGSPGHSRLSRIQRPTLASELLSHSSPVEIHLVPTQQVSNRWKPAERRQRHSPGRNIAGLLVGMALLVVMTRFFVGFRTDISVATNLSLYLLAVVGITAIGGRWPGLVTAVCAPVIANWFLIPPYHTFRINHRENIVELLVFISTAFIVSVFVANAEQQTHKADEAWREASTLLALTDSDAIDPTEDILKLMMSSFNLEGVALSDTSTSTPHTILSIGITADISDRTTNFAIPVNQSTMLVGTGDALTPDDHKLLHSFAGQLNRALEQSRLREIAVEATSLARADELRTAILRAVSHDLRSPLSSIKASVSSLRQTDVEWSEETRQDFLFSIESETDRLTRIVTNLLDLSRIESGVLRPVLRPISLEEAIPSVIYEAGPNHSDIRLEIDNELDEIIADPALLERAIANILGNALLWSPEPDSVAIFAHQKDNNAHIHIVDHGPGIPADQHSIVLQPFHRLGDTSVSGGLGLGLAIADRLIASMNGQLDLRDTPGGGLTVVVTLPCTDMDHS</sequence>
<dbReference type="GO" id="GO:0000155">
    <property type="term" value="F:phosphorelay sensor kinase activity"/>
    <property type="evidence" value="ECO:0007669"/>
    <property type="project" value="InterPro"/>
</dbReference>
<keyword evidence="10 11" id="KW-0472">Membrane</keyword>
<dbReference type="InterPro" id="IPR014729">
    <property type="entry name" value="Rossmann-like_a/b/a_fold"/>
</dbReference>
<evidence type="ECO:0000256" key="4">
    <source>
        <dbReference type="ARBA" id="ARBA00022692"/>
    </source>
</evidence>
<dbReference type="InterPro" id="IPR006016">
    <property type="entry name" value="UspA"/>
</dbReference>
<dbReference type="Gene3D" id="1.20.120.620">
    <property type="entry name" value="Backbone structure of the membrane domain of e. Coli histidine kinase receptor kdpd"/>
    <property type="match status" value="1"/>
</dbReference>
<dbReference type="InterPro" id="IPR036097">
    <property type="entry name" value="HisK_dim/P_sf"/>
</dbReference>
<proteinExistence type="predicted"/>
<comment type="subcellular location">
    <subcellularLocation>
        <location evidence="1">Membrane</location>
        <topology evidence="1">Multi-pass membrane protein</topology>
    </subcellularLocation>
</comment>
<keyword evidence="3" id="KW-0808">Transferase</keyword>
<dbReference type="PANTHER" id="PTHR45569:SF1">
    <property type="entry name" value="SENSOR PROTEIN KDPD"/>
    <property type="match status" value="1"/>
</dbReference>
<dbReference type="Pfam" id="PF00512">
    <property type="entry name" value="HisKA"/>
    <property type="match status" value="1"/>
</dbReference>
<dbReference type="InterPro" id="IPR005467">
    <property type="entry name" value="His_kinase_dom"/>
</dbReference>
<dbReference type="InterPro" id="IPR038318">
    <property type="entry name" value="KdpD_sf"/>
</dbReference>
<dbReference type="InterPro" id="IPR003661">
    <property type="entry name" value="HisK_dim/P_dom"/>
</dbReference>
<dbReference type="PROSITE" id="PS50109">
    <property type="entry name" value="HIS_KIN"/>
    <property type="match status" value="1"/>
</dbReference>
<dbReference type="SUPFAM" id="SSF55874">
    <property type="entry name" value="ATPase domain of HSP90 chaperone/DNA topoisomerase II/histidine kinase"/>
    <property type="match status" value="1"/>
</dbReference>
<protein>
    <submittedName>
        <fullName evidence="13">Unannotated protein</fullName>
    </submittedName>
</protein>
<keyword evidence="7" id="KW-0067">ATP-binding</keyword>
<dbReference type="InterPro" id="IPR052023">
    <property type="entry name" value="Histidine_kinase_KdpD"/>
</dbReference>
<dbReference type="InterPro" id="IPR003852">
    <property type="entry name" value="Sig_transdc_His_kinase_KdpD_N"/>
</dbReference>
<dbReference type="Gene3D" id="1.10.287.130">
    <property type="match status" value="1"/>
</dbReference>
<dbReference type="Gene3D" id="3.40.50.300">
    <property type="entry name" value="P-loop containing nucleotide triphosphate hydrolases"/>
    <property type="match status" value="1"/>
</dbReference>
<keyword evidence="6" id="KW-0418">Kinase</keyword>
<dbReference type="InterPro" id="IPR027417">
    <property type="entry name" value="P-loop_NTPase"/>
</dbReference>
<evidence type="ECO:0000259" key="12">
    <source>
        <dbReference type="PROSITE" id="PS50109"/>
    </source>
</evidence>
<dbReference type="EMBL" id="CAEZUL010000043">
    <property type="protein sequence ID" value="CAB4597377.1"/>
    <property type="molecule type" value="Genomic_DNA"/>
</dbReference>
<gene>
    <name evidence="13" type="ORF">UFOPK1808_00529</name>
</gene>
<evidence type="ECO:0000256" key="1">
    <source>
        <dbReference type="ARBA" id="ARBA00004141"/>
    </source>
</evidence>
<feature type="transmembrane region" description="Helical" evidence="11">
    <location>
        <begin position="354"/>
        <end position="374"/>
    </location>
</feature>
<evidence type="ECO:0000256" key="6">
    <source>
        <dbReference type="ARBA" id="ARBA00022777"/>
    </source>
</evidence>
<feature type="domain" description="Histidine kinase" evidence="12">
    <location>
        <begin position="591"/>
        <end position="804"/>
    </location>
</feature>
<keyword evidence="4 11" id="KW-0812">Transmembrane</keyword>
<dbReference type="PANTHER" id="PTHR45569">
    <property type="entry name" value="SENSOR PROTEIN KDPD"/>
    <property type="match status" value="1"/>
</dbReference>
<dbReference type="Pfam" id="PF00582">
    <property type="entry name" value="Usp"/>
    <property type="match status" value="1"/>
</dbReference>
<dbReference type="InterPro" id="IPR003594">
    <property type="entry name" value="HATPase_dom"/>
</dbReference>
<dbReference type="CDD" id="cd00075">
    <property type="entry name" value="HATPase"/>
    <property type="match status" value="1"/>
</dbReference>
<dbReference type="InterPro" id="IPR025201">
    <property type="entry name" value="KdpD_TM"/>
</dbReference>